<accession>A0ABU3MJP6</accession>
<evidence type="ECO:0000313" key="1">
    <source>
        <dbReference type="EMBL" id="MDT8332987.1"/>
    </source>
</evidence>
<name>A0ABU3MJP6_9PROT</name>
<reference evidence="1 2" key="1">
    <citation type="journal article" date="2019" name="Microb. Pathog.">
        <title>Comparison of VITEK 2, MALDI-TOF MS, 16S rRNA gene sequencing, and whole-genome sequencing for identification of Roseomonas mucosa.</title>
        <authorList>
            <person name="Rudolph W.W."/>
            <person name="Gunzer F."/>
            <person name="Trauth M."/>
            <person name="Bunk B."/>
            <person name="Bigge R."/>
            <person name="Schrottner P."/>
        </authorList>
    </citation>
    <scope>NUCLEOTIDE SEQUENCE [LARGE SCALE GENOMIC DNA]</scope>
    <source>
        <strain evidence="1 2">DSM 103800</strain>
    </source>
</reference>
<dbReference type="EMBL" id="JAVVDO010000041">
    <property type="protein sequence ID" value="MDT8332987.1"/>
    <property type="molecule type" value="Genomic_DNA"/>
</dbReference>
<sequence>MYWSAWPHVTVSGAQENCLSEIAQAAGQTDGMSVVFVRPDLFVKGVTQAALETAAAQSYSTPKGITYKSDVWRRMTDAEAETLAGLLAQASARQRELFASIAYIDPSDADYPMLRDPVVAALGEERAAVVLAPST</sequence>
<keyword evidence="2" id="KW-1185">Reference proteome</keyword>
<proteinExistence type="predicted"/>
<organism evidence="1 2">
    <name type="scientific">Roseomonas gilardii</name>
    <dbReference type="NCBI Taxonomy" id="257708"/>
    <lineage>
        <taxon>Bacteria</taxon>
        <taxon>Pseudomonadati</taxon>
        <taxon>Pseudomonadota</taxon>
        <taxon>Alphaproteobacteria</taxon>
        <taxon>Acetobacterales</taxon>
        <taxon>Roseomonadaceae</taxon>
        <taxon>Roseomonas</taxon>
    </lineage>
</organism>
<comment type="caution">
    <text evidence="1">The sequence shown here is derived from an EMBL/GenBank/DDBJ whole genome shotgun (WGS) entry which is preliminary data.</text>
</comment>
<protein>
    <submittedName>
        <fullName evidence="1">Uncharacterized protein</fullName>
    </submittedName>
</protein>
<gene>
    <name evidence="1" type="ORF">RQ831_18195</name>
</gene>
<dbReference type="Proteomes" id="UP001258945">
    <property type="component" value="Unassembled WGS sequence"/>
</dbReference>
<dbReference type="RefSeq" id="WP_314284001.1">
    <property type="nucleotide sequence ID" value="NZ_JAVVDO010000041.1"/>
</dbReference>
<evidence type="ECO:0000313" key="2">
    <source>
        <dbReference type="Proteomes" id="UP001258945"/>
    </source>
</evidence>